<feature type="domain" description="Quinolinate phosphoribosyl transferase N-terminal" evidence="2">
    <location>
        <begin position="20"/>
        <end position="82"/>
    </location>
</feature>
<dbReference type="Gene3D" id="3.20.20.70">
    <property type="entry name" value="Aldolase class I"/>
    <property type="match status" value="1"/>
</dbReference>
<comment type="catalytic activity">
    <reaction evidence="1">
        <text>nicotinate beta-D-ribonucleotide + CO2 + diphosphate = quinolinate + 5-phospho-alpha-D-ribose 1-diphosphate + 2 H(+)</text>
        <dbReference type="Rhea" id="RHEA:12733"/>
        <dbReference type="ChEBI" id="CHEBI:15378"/>
        <dbReference type="ChEBI" id="CHEBI:16526"/>
        <dbReference type="ChEBI" id="CHEBI:29959"/>
        <dbReference type="ChEBI" id="CHEBI:33019"/>
        <dbReference type="ChEBI" id="CHEBI:57502"/>
        <dbReference type="ChEBI" id="CHEBI:58017"/>
        <dbReference type="EC" id="2.4.2.19"/>
    </reaction>
</comment>
<evidence type="ECO:0000256" key="1">
    <source>
        <dbReference type="ARBA" id="ARBA00047445"/>
    </source>
</evidence>
<dbReference type="SUPFAM" id="SSF54675">
    <property type="entry name" value="Nicotinate/Quinolinate PRTase N-terminal domain-like"/>
    <property type="match status" value="1"/>
</dbReference>
<keyword evidence="4" id="KW-1185">Reference proteome</keyword>
<sequence length="258" mass="29312">MLRYFETIIESLRGKQNPMVDNTQGVFYLFSKEEGIVSGLDEIQTLLNLYDIEIAFRKHKNNGQSVKRGEILCSMQGEKASIYMILPTLTYVVGKMMGIASLVRLYQSKLQHAGIIDLNEFSTIETAISAKAMKDGGAQNLDLFKLDETMIELYGNRVLAIEKAKTIQEKPVMVEITDIQQFYEIDSTSVDYICLKYFNDEAIRRIILDNRGKKRLIIGGLILPQRLDVIGSYQFDFLYTSLFSNASRIYDIGVKVGV</sequence>
<dbReference type="InterPro" id="IPR022412">
    <property type="entry name" value="Quinolinate_PRibosylTrfase_N"/>
</dbReference>
<dbReference type="InterPro" id="IPR013785">
    <property type="entry name" value="Aldolase_TIM"/>
</dbReference>
<dbReference type="Proteomes" id="UP001177160">
    <property type="component" value="Unassembled WGS sequence"/>
</dbReference>
<protein>
    <recommendedName>
        <fullName evidence="2">Quinolinate phosphoribosyl transferase N-terminal domain-containing protein</fullName>
    </recommendedName>
</protein>
<name>A0ABT2Y6T2_9MOLU</name>
<gene>
    <name evidence="3" type="ORF">N7548_05005</name>
</gene>
<dbReference type="InterPro" id="IPR036068">
    <property type="entry name" value="Nicotinate_pribotase-like_C"/>
</dbReference>
<dbReference type="Gene3D" id="3.90.1170.20">
    <property type="entry name" value="Quinolinate phosphoribosyl transferase, N-terminal domain"/>
    <property type="match status" value="1"/>
</dbReference>
<evidence type="ECO:0000259" key="2">
    <source>
        <dbReference type="Pfam" id="PF02749"/>
    </source>
</evidence>
<evidence type="ECO:0000313" key="3">
    <source>
        <dbReference type="EMBL" id="MCV2232183.1"/>
    </source>
</evidence>
<dbReference type="Pfam" id="PF02749">
    <property type="entry name" value="QRPTase_N"/>
    <property type="match status" value="1"/>
</dbReference>
<organism evidence="3 4">
    <name type="scientific">Paracholeplasma manati</name>
    <dbReference type="NCBI Taxonomy" id="591373"/>
    <lineage>
        <taxon>Bacteria</taxon>
        <taxon>Bacillati</taxon>
        <taxon>Mycoplasmatota</taxon>
        <taxon>Mollicutes</taxon>
        <taxon>Acholeplasmatales</taxon>
        <taxon>Acholeplasmataceae</taxon>
        <taxon>Paracholeplasma</taxon>
    </lineage>
</organism>
<accession>A0ABT2Y6T2</accession>
<dbReference type="SUPFAM" id="SSF51690">
    <property type="entry name" value="Nicotinate/Quinolinate PRTase C-terminal domain-like"/>
    <property type="match status" value="1"/>
</dbReference>
<comment type="caution">
    <text evidence="3">The sequence shown here is derived from an EMBL/GenBank/DDBJ whole genome shotgun (WGS) entry which is preliminary data.</text>
</comment>
<evidence type="ECO:0000313" key="4">
    <source>
        <dbReference type="Proteomes" id="UP001177160"/>
    </source>
</evidence>
<reference evidence="3" key="1">
    <citation type="submission" date="2022-09" db="EMBL/GenBank/DDBJ databases">
        <title>Novel Mycoplasma species identified in domestic and wild animals.</title>
        <authorList>
            <person name="Volokhov D.V."/>
            <person name="Furtak V.A."/>
            <person name="Zagorodnyaya T.A."/>
        </authorList>
    </citation>
    <scope>NUCLEOTIDE SEQUENCE</scope>
    <source>
        <strain evidence="3">Oakley</strain>
    </source>
</reference>
<proteinExistence type="predicted"/>
<dbReference type="EMBL" id="JAOVQM010000003">
    <property type="protein sequence ID" value="MCV2232183.1"/>
    <property type="molecule type" value="Genomic_DNA"/>
</dbReference>
<dbReference type="RefSeq" id="WP_263608365.1">
    <property type="nucleotide sequence ID" value="NZ_JAOVQM010000003.1"/>
</dbReference>
<dbReference type="InterPro" id="IPR037128">
    <property type="entry name" value="Quinolinate_PRibosylTase_N_sf"/>
</dbReference>